<keyword evidence="3" id="KW-1185">Reference proteome</keyword>
<comment type="caution">
    <text evidence="2">The sequence shown here is derived from an EMBL/GenBank/DDBJ whole genome shotgun (WGS) entry which is preliminary data.</text>
</comment>
<accession>A0A8T3BYN8</accession>
<dbReference type="Proteomes" id="UP000829196">
    <property type="component" value="Unassembled WGS sequence"/>
</dbReference>
<evidence type="ECO:0000313" key="2">
    <source>
        <dbReference type="EMBL" id="KAI0520504.1"/>
    </source>
</evidence>
<evidence type="ECO:0000256" key="1">
    <source>
        <dbReference type="SAM" id="SignalP"/>
    </source>
</evidence>
<proteinExistence type="predicted"/>
<feature type="signal peptide" evidence="1">
    <location>
        <begin position="1"/>
        <end position="26"/>
    </location>
</feature>
<gene>
    <name evidence="2" type="ORF">KFK09_007980</name>
</gene>
<evidence type="ECO:0008006" key="4">
    <source>
        <dbReference type="Google" id="ProtNLM"/>
    </source>
</evidence>
<dbReference type="AlphaFoldDB" id="A0A8T3BYN8"/>
<protein>
    <recommendedName>
        <fullName evidence="4">Secreted protein</fullName>
    </recommendedName>
</protein>
<dbReference type="EMBL" id="JAGYWB010000006">
    <property type="protein sequence ID" value="KAI0520504.1"/>
    <property type="molecule type" value="Genomic_DNA"/>
</dbReference>
<name>A0A8T3BYN8_DENNO</name>
<feature type="chain" id="PRO_5035776038" description="Secreted protein" evidence="1">
    <location>
        <begin position="27"/>
        <end position="98"/>
    </location>
</feature>
<keyword evidence="1" id="KW-0732">Signal</keyword>
<organism evidence="2 3">
    <name type="scientific">Dendrobium nobile</name>
    <name type="common">Orchid</name>
    <dbReference type="NCBI Taxonomy" id="94219"/>
    <lineage>
        <taxon>Eukaryota</taxon>
        <taxon>Viridiplantae</taxon>
        <taxon>Streptophyta</taxon>
        <taxon>Embryophyta</taxon>
        <taxon>Tracheophyta</taxon>
        <taxon>Spermatophyta</taxon>
        <taxon>Magnoliopsida</taxon>
        <taxon>Liliopsida</taxon>
        <taxon>Asparagales</taxon>
        <taxon>Orchidaceae</taxon>
        <taxon>Epidendroideae</taxon>
        <taxon>Malaxideae</taxon>
        <taxon>Dendrobiinae</taxon>
        <taxon>Dendrobium</taxon>
    </lineage>
</organism>
<evidence type="ECO:0000313" key="3">
    <source>
        <dbReference type="Proteomes" id="UP000829196"/>
    </source>
</evidence>
<sequence length="98" mass="11089">MTAGREMDLVFLAPGILLLLLPRNVGVRGIEAGDCYRCRKWTARDPFDRSWSAVANAERTRIQLSECLDEGEVEWSDRVNSYGRVGRKSVQGLDLEFV</sequence>
<reference evidence="2" key="1">
    <citation type="journal article" date="2022" name="Front. Genet.">
        <title>Chromosome-Scale Assembly of the Dendrobium nobile Genome Provides Insights Into the Molecular Mechanism of the Biosynthesis of the Medicinal Active Ingredient of Dendrobium.</title>
        <authorList>
            <person name="Xu Q."/>
            <person name="Niu S.-C."/>
            <person name="Li K.-L."/>
            <person name="Zheng P.-J."/>
            <person name="Zhang X.-J."/>
            <person name="Jia Y."/>
            <person name="Liu Y."/>
            <person name="Niu Y.-X."/>
            <person name="Yu L.-H."/>
            <person name="Chen D.-F."/>
            <person name="Zhang G.-Q."/>
        </authorList>
    </citation>
    <scope>NUCLEOTIDE SEQUENCE</scope>
    <source>
        <tissue evidence="2">Leaf</tissue>
    </source>
</reference>